<accession>A0A179SMV7</accession>
<organism evidence="1 2">
    <name type="scientific">Metabacillus litoralis</name>
    <dbReference type="NCBI Taxonomy" id="152268"/>
    <lineage>
        <taxon>Bacteria</taxon>
        <taxon>Bacillati</taxon>
        <taxon>Bacillota</taxon>
        <taxon>Bacilli</taxon>
        <taxon>Bacillales</taxon>
        <taxon>Bacillaceae</taxon>
        <taxon>Metabacillus</taxon>
    </lineage>
</organism>
<evidence type="ECO:0000313" key="2">
    <source>
        <dbReference type="Proteomes" id="UP000078534"/>
    </source>
</evidence>
<proteinExistence type="predicted"/>
<comment type="caution">
    <text evidence="1">The sequence shown here is derived from an EMBL/GenBank/DDBJ whole genome shotgun (WGS) entry which is preliminary data.</text>
</comment>
<dbReference type="EMBL" id="LWSG01000044">
    <property type="protein sequence ID" value="OAS82811.1"/>
    <property type="molecule type" value="Genomic_DNA"/>
</dbReference>
<protein>
    <submittedName>
        <fullName evidence="1">Uncharacterized protein</fullName>
    </submittedName>
</protein>
<name>A0A179SMV7_9BACI</name>
<dbReference type="OrthoDB" id="2454651at2"/>
<sequence length="71" mass="8406">MSDYQQYLAERERIDYLIQKGYCIKGVLENLSGAYLQFEKGEHEEKETETLHILTAEARKYFSVIMLTQKL</sequence>
<dbReference type="Proteomes" id="UP000078534">
    <property type="component" value="Unassembled WGS sequence"/>
</dbReference>
<dbReference type="RefSeq" id="WP_066339370.1">
    <property type="nucleotide sequence ID" value="NZ_LWSG01000044.1"/>
</dbReference>
<reference evidence="2" key="1">
    <citation type="submission" date="2016-04" db="EMBL/GenBank/DDBJ databases">
        <authorList>
            <person name="Lyu Z."/>
            <person name="Lyu W."/>
        </authorList>
    </citation>
    <scope>NUCLEOTIDE SEQUENCE [LARGE SCALE GENOMIC DNA]</scope>
    <source>
        <strain evidence="2">C44</strain>
    </source>
</reference>
<evidence type="ECO:0000313" key="1">
    <source>
        <dbReference type="EMBL" id="OAS82811.1"/>
    </source>
</evidence>
<keyword evidence="2" id="KW-1185">Reference proteome</keyword>
<gene>
    <name evidence="1" type="ORF">A6K24_11880</name>
</gene>
<dbReference type="AlphaFoldDB" id="A0A179SMV7"/>
<dbReference type="STRING" id="152268.A6K24_11880"/>